<evidence type="ECO:0000313" key="6">
    <source>
        <dbReference type="Proteomes" id="UP000546324"/>
    </source>
</evidence>
<dbReference type="EMBL" id="JACHMQ010000001">
    <property type="protein sequence ID" value="MBB6398885.1"/>
    <property type="molecule type" value="Genomic_DNA"/>
</dbReference>
<dbReference type="Gene3D" id="2.60.40.1240">
    <property type="match status" value="1"/>
</dbReference>
<dbReference type="InterPro" id="IPR029050">
    <property type="entry name" value="Immunoprotect_excell_Ig-like"/>
</dbReference>
<dbReference type="Proteomes" id="UP000546324">
    <property type="component" value="Unassembled WGS sequence"/>
</dbReference>
<evidence type="ECO:0000256" key="2">
    <source>
        <dbReference type="SAM" id="MobiDB-lite"/>
    </source>
</evidence>
<dbReference type="Pfam" id="PF11611">
    <property type="entry name" value="DUF4352"/>
    <property type="match status" value="1"/>
</dbReference>
<reference evidence="5 6" key="1">
    <citation type="submission" date="2020-08" db="EMBL/GenBank/DDBJ databases">
        <title>Sequencing the genomes of 1000 actinobacteria strains.</title>
        <authorList>
            <person name="Klenk H.-P."/>
        </authorList>
    </citation>
    <scope>NUCLEOTIDE SEQUENCE [LARGE SCALE GENOMIC DNA]</scope>
    <source>
        <strain evidence="5 6">DSM 43675</strain>
    </source>
</reference>
<gene>
    <name evidence="5" type="ORF">BKA00_005799</name>
</gene>
<evidence type="ECO:0000256" key="3">
    <source>
        <dbReference type="SAM" id="SignalP"/>
    </source>
</evidence>
<feature type="chain" id="PRO_5038875394" description="DUF4352 domain-containing protein" evidence="3">
    <location>
        <begin position="19"/>
        <end position="185"/>
    </location>
</feature>
<feature type="compositionally biased region" description="Basic and acidic residues" evidence="2">
    <location>
        <begin position="41"/>
        <end position="51"/>
    </location>
</feature>
<evidence type="ECO:0000256" key="1">
    <source>
        <dbReference type="ARBA" id="ARBA00022729"/>
    </source>
</evidence>
<keyword evidence="1 3" id="KW-0732">Signal</keyword>
<protein>
    <recommendedName>
        <fullName evidence="4">DUF4352 domain-containing protein</fullName>
    </recommendedName>
</protein>
<accession>A0A7X0G3P3</accession>
<dbReference type="InterPro" id="IPR029051">
    <property type="entry name" value="DUF4352"/>
</dbReference>
<organism evidence="5 6">
    <name type="scientific">Actinomadura coerulea</name>
    <dbReference type="NCBI Taxonomy" id="46159"/>
    <lineage>
        <taxon>Bacteria</taxon>
        <taxon>Bacillati</taxon>
        <taxon>Actinomycetota</taxon>
        <taxon>Actinomycetes</taxon>
        <taxon>Streptosporangiales</taxon>
        <taxon>Thermomonosporaceae</taxon>
        <taxon>Actinomadura</taxon>
    </lineage>
</organism>
<feature type="region of interest" description="Disordered" evidence="2">
    <location>
        <begin position="22"/>
        <end position="54"/>
    </location>
</feature>
<name>A0A7X0G3P3_9ACTN</name>
<feature type="domain" description="DUF4352" evidence="4">
    <location>
        <begin position="65"/>
        <end position="170"/>
    </location>
</feature>
<proteinExistence type="predicted"/>
<comment type="caution">
    <text evidence="5">The sequence shown here is derived from an EMBL/GenBank/DDBJ whole genome shotgun (WGS) entry which is preliminary data.</text>
</comment>
<dbReference type="AlphaFoldDB" id="A0A7X0G3P3"/>
<keyword evidence="6" id="KW-1185">Reference proteome</keyword>
<feature type="signal peptide" evidence="3">
    <location>
        <begin position="1"/>
        <end position="18"/>
    </location>
</feature>
<dbReference type="PROSITE" id="PS51257">
    <property type="entry name" value="PROKAR_LIPOPROTEIN"/>
    <property type="match status" value="1"/>
</dbReference>
<sequence>MKKSLLVLPVLLSFALTACTGTEVTSNPDNKPAASKGQEAPPKEEGARAKIGDTITLDSGEDGLKLEVTVVKVVPSAKPKDEFNVPEPGHRFAAVQIRLKNVGSTTYDDSPGNGAQLIDDEDQQYGEGLNEIALGASIGTSVKLAPGSSRKGYLVFSVPKKVKPTKFQFTLDSGFGPQAGEWLLK</sequence>
<evidence type="ECO:0000313" key="5">
    <source>
        <dbReference type="EMBL" id="MBB6398885.1"/>
    </source>
</evidence>
<evidence type="ECO:0000259" key="4">
    <source>
        <dbReference type="Pfam" id="PF11611"/>
    </source>
</evidence>
<dbReference type="RefSeq" id="WP_185030273.1">
    <property type="nucleotide sequence ID" value="NZ_JACHMQ010000001.1"/>
</dbReference>